<gene>
    <name evidence="12" type="ORF">Ae201684_010077</name>
</gene>
<evidence type="ECO:0000256" key="8">
    <source>
        <dbReference type="ARBA" id="ARBA00022932"/>
    </source>
</evidence>
<dbReference type="EMBL" id="VJMJ01000127">
    <property type="protein sequence ID" value="KAF0732972.1"/>
    <property type="molecule type" value="Genomic_DNA"/>
</dbReference>
<accession>A0A6G0WZI2</accession>
<dbReference type="InterPro" id="IPR013103">
    <property type="entry name" value="RVT_2"/>
</dbReference>
<evidence type="ECO:0000256" key="2">
    <source>
        <dbReference type="ARBA" id="ARBA00022723"/>
    </source>
</evidence>
<keyword evidence="3" id="KW-0255">Endonuclease</keyword>
<protein>
    <recommendedName>
        <fullName evidence="11">Integrase catalytic domain-containing protein</fullName>
    </recommendedName>
</protein>
<sequence length="697" mass="76743">MANQRAPSEMTITRIANDLKVPCLGCALGKHTRSEQSKEDTSQSAPSEEIGSVVCMDLKGKIKPRDRLGNQYLAVFVDHASGFTAAVPIKKKSEAERECKTFINALERAHNVVIKVLRSDRGGEFLSAKFKSYLEDKGITHQTTQGSTSASNGKAERMIRTLMDATRTMIFDCDLPPTFWSDAAKHAAYLRNRVPTRSNAGYLSPLEMLTGKAPKVNHLLRFGSDCTVHAPPAHRGIITRGELGRVLGVNPTIKGYDIWVPRLGKVLTTRDVQNVTYTRASTRLSDVPESDLSFNRVQSKTTATKETPTSTKRVHFTRSTAGANASMATMTAEEPRAPRSPVVYDGDEGSYALIATITKDPKTVREALSGPNAAKWTAAMKAEIDSLIANGTWMLVPKPPGTNIVSNKWVFKIKYDSLGAVEKFKARLVARGFSQQYGVDFSETYSPVIKQAAVRFIFIVATLYGGIVEHLDVPQAYVRTNIDTPIHMEVPAMVDGDPETQALLLLKGLSGLKQSGRLWNKDINDTILSLGYQKSKLDACLYLKTIDGKVSLLGLYVDDIFLFVQNAALREQTLGTLKAKYDIKSLGRATQCLGRNVHSDEHGHFLEQTSLVDELLAKFNLTDCHGQSTPIAVDHRYDVEGGPSDFTPSQMREIVGTLTWLPANTRPDISYATNMLARHLNDPNEHHARGRNGYCAT</sequence>
<dbReference type="AlphaFoldDB" id="A0A6G0WZI2"/>
<keyword evidence="9" id="KW-0233">DNA recombination</keyword>
<evidence type="ECO:0000256" key="4">
    <source>
        <dbReference type="ARBA" id="ARBA00022801"/>
    </source>
</evidence>
<dbReference type="PANTHER" id="PTHR42648">
    <property type="entry name" value="TRANSPOSASE, PUTATIVE-RELATED"/>
    <property type="match status" value="1"/>
</dbReference>
<keyword evidence="8" id="KW-0548">Nucleotidyltransferase</keyword>
<proteinExistence type="predicted"/>
<dbReference type="Pfam" id="PF07727">
    <property type="entry name" value="RVT_2"/>
    <property type="match status" value="1"/>
</dbReference>
<evidence type="ECO:0000256" key="7">
    <source>
        <dbReference type="ARBA" id="ARBA00022918"/>
    </source>
</evidence>
<keyword evidence="13" id="KW-1185">Reference proteome</keyword>
<keyword evidence="8" id="KW-0239">DNA-directed DNA polymerase</keyword>
<dbReference type="Pfam" id="PF00665">
    <property type="entry name" value="rve"/>
    <property type="match status" value="1"/>
</dbReference>
<feature type="domain" description="Integrase catalytic" evidence="11">
    <location>
        <begin position="42"/>
        <end position="213"/>
    </location>
</feature>
<comment type="caution">
    <text evidence="12">The sequence shown here is derived from an EMBL/GenBank/DDBJ whole genome shotgun (WGS) entry which is preliminary data.</text>
</comment>
<keyword evidence="6" id="KW-0229">DNA integration</keyword>
<dbReference type="GO" id="GO:0003964">
    <property type="term" value="F:RNA-directed DNA polymerase activity"/>
    <property type="evidence" value="ECO:0007669"/>
    <property type="project" value="UniProtKB-KW"/>
</dbReference>
<dbReference type="InterPro" id="IPR039537">
    <property type="entry name" value="Retrotran_Ty1/copia-like"/>
</dbReference>
<evidence type="ECO:0000256" key="1">
    <source>
        <dbReference type="ARBA" id="ARBA00022722"/>
    </source>
</evidence>
<dbReference type="SUPFAM" id="SSF56672">
    <property type="entry name" value="DNA/RNA polymerases"/>
    <property type="match status" value="1"/>
</dbReference>
<dbReference type="GO" id="GO:0003887">
    <property type="term" value="F:DNA-directed DNA polymerase activity"/>
    <property type="evidence" value="ECO:0007669"/>
    <property type="project" value="UniProtKB-KW"/>
</dbReference>
<keyword evidence="2" id="KW-0479">Metal-binding</keyword>
<dbReference type="GO" id="GO:0046872">
    <property type="term" value="F:metal ion binding"/>
    <property type="evidence" value="ECO:0007669"/>
    <property type="project" value="UniProtKB-KW"/>
</dbReference>
<dbReference type="SUPFAM" id="SSF53098">
    <property type="entry name" value="Ribonuclease H-like"/>
    <property type="match status" value="1"/>
</dbReference>
<evidence type="ECO:0000256" key="9">
    <source>
        <dbReference type="ARBA" id="ARBA00023172"/>
    </source>
</evidence>
<dbReference type="InterPro" id="IPR001584">
    <property type="entry name" value="Integrase_cat-core"/>
</dbReference>
<evidence type="ECO:0000256" key="3">
    <source>
        <dbReference type="ARBA" id="ARBA00022759"/>
    </source>
</evidence>
<evidence type="ECO:0000256" key="6">
    <source>
        <dbReference type="ARBA" id="ARBA00022908"/>
    </source>
</evidence>
<evidence type="ECO:0000313" key="12">
    <source>
        <dbReference type="EMBL" id="KAF0732972.1"/>
    </source>
</evidence>
<dbReference type="PANTHER" id="PTHR42648:SF11">
    <property type="entry name" value="TRANSPOSON TY4-P GAG-POL POLYPROTEIN"/>
    <property type="match status" value="1"/>
</dbReference>
<dbReference type="GO" id="GO:0016787">
    <property type="term" value="F:hydrolase activity"/>
    <property type="evidence" value="ECO:0007669"/>
    <property type="project" value="UniProtKB-KW"/>
</dbReference>
<keyword evidence="10" id="KW-0511">Multifunctional enzyme</keyword>
<dbReference type="InterPro" id="IPR043502">
    <property type="entry name" value="DNA/RNA_pol_sf"/>
</dbReference>
<dbReference type="InterPro" id="IPR036397">
    <property type="entry name" value="RNaseH_sf"/>
</dbReference>
<keyword evidence="7" id="KW-0695">RNA-directed DNA polymerase</keyword>
<dbReference type="PROSITE" id="PS50994">
    <property type="entry name" value="INTEGRASE"/>
    <property type="match status" value="1"/>
</dbReference>
<evidence type="ECO:0000256" key="10">
    <source>
        <dbReference type="ARBA" id="ARBA00023268"/>
    </source>
</evidence>
<keyword evidence="4" id="KW-0378">Hydrolase</keyword>
<dbReference type="VEuPathDB" id="FungiDB:AeMF1_010307"/>
<evidence type="ECO:0000256" key="5">
    <source>
        <dbReference type="ARBA" id="ARBA00022842"/>
    </source>
</evidence>
<reference evidence="12 13" key="1">
    <citation type="submission" date="2019-07" db="EMBL/GenBank/DDBJ databases">
        <title>Genomics analysis of Aphanomyces spp. identifies a new class of oomycete effector associated with host adaptation.</title>
        <authorList>
            <person name="Gaulin E."/>
        </authorList>
    </citation>
    <scope>NUCLEOTIDE SEQUENCE [LARGE SCALE GENOMIC DNA]</scope>
    <source>
        <strain evidence="12 13">ATCC 201684</strain>
    </source>
</reference>
<dbReference type="GO" id="GO:0015074">
    <property type="term" value="P:DNA integration"/>
    <property type="evidence" value="ECO:0007669"/>
    <property type="project" value="UniProtKB-KW"/>
</dbReference>
<dbReference type="Proteomes" id="UP000481153">
    <property type="component" value="Unassembled WGS sequence"/>
</dbReference>
<dbReference type="Gene3D" id="3.30.420.10">
    <property type="entry name" value="Ribonuclease H-like superfamily/Ribonuclease H"/>
    <property type="match status" value="1"/>
</dbReference>
<dbReference type="GO" id="GO:0004519">
    <property type="term" value="F:endonuclease activity"/>
    <property type="evidence" value="ECO:0007669"/>
    <property type="project" value="UniProtKB-KW"/>
</dbReference>
<keyword evidence="5" id="KW-0460">Magnesium</keyword>
<keyword evidence="8" id="KW-0808">Transferase</keyword>
<organism evidence="12 13">
    <name type="scientific">Aphanomyces euteiches</name>
    <dbReference type="NCBI Taxonomy" id="100861"/>
    <lineage>
        <taxon>Eukaryota</taxon>
        <taxon>Sar</taxon>
        <taxon>Stramenopiles</taxon>
        <taxon>Oomycota</taxon>
        <taxon>Saprolegniomycetes</taxon>
        <taxon>Saprolegniales</taxon>
        <taxon>Verrucalvaceae</taxon>
        <taxon>Aphanomyces</taxon>
    </lineage>
</organism>
<dbReference type="InterPro" id="IPR012337">
    <property type="entry name" value="RNaseH-like_sf"/>
</dbReference>
<dbReference type="GO" id="GO:0006310">
    <property type="term" value="P:DNA recombination"/>
    <property type="evidence" value="ECO:0007669"/>
    <property type="project" value="UniProtKB-KW"/>
</dbReference>
<evidence type="ECO:0000259" key="11">
    <source>
        <dbReference type="PROSITE" id="PS50994"/>
    </source>
</evidence>
<keyword evidence="1" id="KW-0540">Nuclease</keyword>
<evidence type="ECO:0000313" key="13">
    <source>
        <dbReference type="Proteomes" id="UP000481153"/>
    </source>
</evidence>
<name>A0A6G0WZI2_9STRA</name>
<dbReference type="GO" id="GO:0003676">
    <property type="term" value="F:nucleic acid binding"/>
    <property type="evidence" value="ECO:0007669"/>
    <property type="project" value="InterPro"/>
</dbReference>